<dbReference type="SUPFAM" id="SSF48452">
    <property type="entry name" value="TPR-like"/>
    <property type="match status" value="1"/>
</dbReference>
<dbReference type="InterPro" id="IPR002931">
    <property type="entry name" value="Transglutaminase-like"/>
</dbReference>
<proteinExistence type="predicted"/>
<dbReference type="InterPro" id="IPR024618">
    <property type="entry name" value="DUF3857"/>
</dbReference>
<keyword evidence="4" id="KW-1185">Reference proteome</keyword>
<dbReference type="InterPro" id="IPR011990">
    <property type="entry name" value="TPR-like_helical_dom_sf"/>
</dbReference>
<dbReference type="SUPFAM" id="SSF54001">
    <property type="entry name" value="Cysteine proteinases"/>
    <property type="match status" value="1"/>
</dbReference>
<dbReference type="EMBL" id="CP036434">
    <property type="protein sequence ID" value="QDV09421.1"/>
    <property type="molecule type" value="Genomic_DNA"/>
</dbReference>
<dbReference type="Gene3D" id="3.10.620.30">
    <property type="match status" value="1"/>
</dbReference>
<dbReference type="Gene3D" id="1.25.40.10">
    <property type="entry name" value="Tetratricopeptide repeat domain"/>
    <property type="match status" value="1"/>
</dbReference>
<dbReference type="Pfam" id="PF12969">
    <property type="entry name" value="DUF3857"/>
    <property type="match status" value="1"/>
</dbReference>
<dbReference type="Proteomes" id="UP000320390">
    <property type="component" value="Chromosome"/>
</dbReference>
<dbReference type="Gene3D" id="2.60.40.3140">
    <property type="match status" value="1"/>
</dbReference>
<protein>
    <submittedName>
        <fullName evidence="3">Tetratricopeptide repeat protein</fullName>
    </submittedName>
</protein>
<dbReference type="InterPro" id="IPR038765">
    <property type="entry name" value="Papain-like_cys_pep_sf"/>
</dbReference>
<sequence length="1307" mass="144034">MLLARSPHRARLHRLNPMGIHTFHAALVGASLYASCTLALATQDSAVAVSGAATGASGLDTAAAHMTSGEHPDLLADAREHLQDAMSRWSSGDEVDEAEVASLEAELAFAQLIGPRAYLWRAALADLDFSVTAPTLDAAMAWLREDVGQLAPLSAWQFVGPFDNERGRGMNRPTPAEEAPYGGPYPGKVRNVDWRLAPAPGSDGVIFLGELIDPSAQSCLIARTWVRSDEERGAVLLIGATEELRVWWNGQPVYEALGLHDFGPDGHSIGVRLQSGWNEITLKVGGQDADPAFAARLVDPATGAPLRLESAATKPKGAAERELVDPGRSLRKGAGIPAPGGRAYFARQVDATSVLERSALAARAKATPRKERPGYQDAKAAHIAEPERLSAAMMVLQTIRVAGALDVEEDINPWLDVLNETIERHGPKAQLMAWYASFTAESQDLGERALELVEEALAADPNSFLARLGQVRYLYENGQVALAQRAARAIAADPTMARWPDQALGLSAYLPWTDPERLELVQLAAHAGDVQARRVLREQDSLKAGRRDVEAFLTGFREELTKNPYDIDHRIWAARRLMAIGSTEDALKLFDDALELCPESASLHSWRSRALLALGDTAGALEAITKSCEYDPSKADEQRLLEFLSTRPGVEGAEALAEASEGAGAPLQVRYAEPLEAIIARHPAAESVDSADSSSTDAVDAPREVLLHRQVVEVGADGKARRYFRTVQRVLSEAGVRQLDRRNFRAYPGAEDQRILSVRVLHPDGTIDEGQTGRGPRLSIDLPPLDVGDVVDIEWRRDDIQTSIFGNYFGLDAAFVPEPQLPTLEADITVLESPELKLYYHLAAGSSDAMVVGSHNTFADGSVETTWAVRDIMPRRTEALEPPAAESIPRIQASTYESWESFGRWWWSLIREEIATSPEMVAKVEELTGDKETREEKLRAIYDFVVTDIRYNAWEFGVHGYQPYSAPVIFSRRFGDCKDKAILMRAMLSEVGIEAWPVLIQSEGRRHEEDHELPLVAHFNHCIAYIPEQEGIPEQFLDGTARLHPLEVLPDSDRGAKVLTVRSDGAEQMRIAFPEVPQNEKVETITIDLAIEGSPMATFVQQPKGRWDPQLRYRFSTDDTQQSEAAESTMTQYFGAIQGDVTAEHPDYEDLTKPLTLTLSAQLERVGRMADNTWELPTSFAPYRLVQGIASESERTTDVLLDVPWAVDRTLNYDLPIGGEVKRVPDDVVIDTPDLGYVRKVSLGVNGFDVNFDARNAVNDPPLRIIIHERLELRTHRVPLERYTEFREAARQVDAAQRQNVAVEVSR</sequence>
<feature type="domain" description="Transglutaminase-like" evidence="1">
    <location>
        <begin position="924"/>
        <end position="998"/>
    </location>
</feature>
<reference evidence="3 4" key="1">
    <citation type="submission" date="2019-02" db="EMBL/GenBank/DDBJ databases">
        <title>Deep-cultivation of Planctomycetes and their phenomic and genomic characterization uncovers novel biology.</title>
        <authorList>
            <person name="Wiegand S."/>
            <person name="Jogler M."/>
            <person name="Boedeker C."/>
            <person name="Pinto D."/>
            <person name="Vollmers J."/>
            <person name="Rivas-Marin E."/>
            <person name="Kohn T."/>
            <person name="Peeters S.H."/>
            <person name="Heuer A."/>
            <person name="Rast P."/>
            <person name="Oberbeckmann S."/>
            <person name="Bunk B."/>
            <person name="Jeske O."/>
            <person name="Meyerdierks A."/>
            <person name="Storesund J.E."/>
            <person name="Kallscheuer N."/>
            <person name="Luecker S."/>
            <person name="Lage O.M."/>
            <person name="Pohl T."/>
            <person name="Merkel B.J."/>
            <person name="Hornburger P."/>
            <person name="Mueller R.-W."/>
            <person name="Bruemmer F."/>
            <person name="Labrenz M."/>
            <person name="Spormann A.M."/>
            <person name="Op den Camp H."/>
            <person name="Overmann J."/>
            <person name="Amann R."/>
            <person name="Jetten M.S.M."/>
            <person name="Mascher T."/>
            <person name="Medema M.H."/>
            <person name="Devos D.P."/>
            <person name="Kaster A.-K."/>
            <person name="Ovreas L."/>
            <person name="Rohde M."/>
            <person name="Galperin M.Y."/>
            <person name="Jogler C."/>
        </authorList>
    </citation>
    <scope>NUCLEOTIDE SEQUENCE [LARGE SCALE GENOMIC DNA]</scope>
    <source>
        <strain evidence="3 4">Poly30</strain>
    </source>
</reference>
<evidence type="ECO:0000259" key="2">
    <source>
        <dbReference type="Pfam" id="PF12969"/>
    </source>
</evidence>
<dbReference type="Pfam" id="PF01841">
    <property type="entry name" value="Transglut_core"/>
    <property type="match status" value="1"/>
</dbReference>
<evidence type="ECO:0000313" key="3">
    <source>
        <dbReference type="EMBL" id="QDV09421.1"/>
    </source>
</evidence>
<accession>A0A518EZB8</accession>
<feature type="domain" description="DUF3857" evidence="2">
    <location>
        <begin position="779"/>
        <end position="874"/>
    </location>
</feature>
<evidence type="ECO:0000313" key="4">
    <source>
        <dbReference type="Proteomes" id="UP000320390"/>
    </source>
</evidence>
<evidence type="ECO:0000259" key="1">
    <source>
        <dbReference type="Pfam" id="PF01841"/>
    </source>
</evidence>
<gene>
    <name evidence="3" type="ORF">Poly30_49790</name>
</gene>
<dbReference type="OrthoDB" id="212892at2"/>
<name>A0A518EZB8_9BACT</name>
<organism evidence="3 4">
    <name type="scientific">Saltatorellus ferox</name>
    <dbReference type="NCBI Taxonomy" id="2528018"/>
    <lineage>
        <taxon>Bacteria</taxon>
        <taxon>Pseudomonadati</taxon>
        <taxon>Planctomycetota</taxon>
        <taxon>Planctomycetia</taxon>
        <taxon>Planctomycetia incertae sedis</taxon>
        <taxon>Saltatorellus</taxon>
    </lineage>
</organism>